<accession>A0A161QKR8</accession>
<dbReference type="Proteomes" id="UP000076501">
    <property type="component" value="Unassembled WGS sequence"/>
</dbReference>
<reference evidence="1 2" key="1">
    <citation type="submission" date="2015-09" db="EMBL/GenBank/DDBJ databases">
        <title>Bacillus cereus food isolates.</title>
        <authorList>
            <person name="Boekhorst J."/>
        </authorList>
    </citation>
    <scope>NUCLEOTIDE SEQUENCE [LARGE SCALE GENOMIC DNA]</scope>
    <source>
        <strain evidence="1 2">B4082</strain>
    </source>
</reference>
<name>A0A161QKR8_BACCE</name>
<comment type="caution">
    <text evidence="1">The sequence shown here is derived from an EMBL/GenBank/DDBJ whole genome shotgun (WGS) entry which is preliminary data.</text>
</comment>
<sequence>MEKFYKFIKNTADNNIFYKTLPQQITYNEPNSRYNTFT</sequence>
<proteinExistence type="predicted"/>
<dbReference type="EMBL" id="LJKA01000032">
    <property type="protein sequence ID" value="KZD37198.1"/>
    <property type="molecule type" value="Genomic_DNA"/>
</dbReference>
<organism evidence="1 2">
    <name type="scientific">Bacillus cereus</name>
    <dbReference type="NCBI Taxonomy" id="1396"/>
    <lineage>
        <taxon>Bacteria</taxon>
        <taxon>Bacillati</taxon>
        <taxon>Bacillota</taxon>
        <taxon>Bacilli</taxon>
        <taxon>Bacillales</taxon>
        <taxon>Bacillaceae</taxon>
        <taxon>Bacillus</taxon>
        <taxon>Bacillus cereus group</taxon>
    </lineage>
</organism>
<protein>
    <submittedName>
        <fullName evidence="1">Uncharacterized protein</fullName>
    </submittedName>
</protein>
<gene>
    <name evidence="1" type="ORF">B4082_2076</name>
</gene>
<dbReference type="AlphaFoldDB" id="A0A161QKR8"/>
<evidence type="ECO:0000313" key="2">
    <source>
        <dbReference type="Proteomes" id="UP000076501"/>
    </source>
</evidence>
<evidence type="ECO:0000313" key="1">
    <source>
        <dbReference type="EMBL" id="KZD37198.1"/>
    </source>
</evidence>